<dbReference type="SUPFAM" id="SSF52540">
    <property type="entry name" value="P-loop containing nucleoside triphosphate hydrolases"/>
    <property type="match status" value="1"/>
</dbReference>
<dbReference type="GO" id="GO:0016887">
    <property type="term" value="F:ATP hydrolysis activity"/>
    <property type="evidence" value="ECO:0007669"/>
    <property type="project" value="InterPro"/>
</dbReference>
<dbReference type="InterPro" id="IPR003439">
    <property type="entry name" value="ABC_transporter-like_ATP-bd"/>
</dbReference>
<organism evidence="6 7">
    <name type="scientific">Zestosphaera tikiterensis</name>
    <dbReference type="NCBI Taxonomy" id="1973259"/>
    <lineage>
        <taxon>Archaea</taxon>
        <taxon>Thermoproteota</taxon>
        <taxon>Thermoprotei</taxon>
        <taxon>Desulfurococcales</taxon>
        <taxon>Desulfurococcaceae</taxon>
        <taxon>Zestosphaera</taxon>
    </lineage>
</organism>
<gene>
    <name evidence="6" type="ORF">B7O98_00565</name>
</gene>
<evidence type="ECO:0000313" key="7">
    <source>
        <dbReference type="Proteomes" id="UP000244093"/>
    </source>
</evidence>
<dbReference type="Pfam" id="PF00005">
    <property type="entry name" value="ABC_tran"/>
    <property type="match status" value="1"/>
</dbReference>
<feature type="domain" description="ABC transporter" evidence="5">
    <location>
        <begin position="6"/>
        <end position="246"/>
    </location>
</feature>
<evidence type="ECO:0000259" key="5">
    <source>
        <dbReference type="PROSITE" id="PS50893"/>
    </source>
</evidence>
<evidence type="ECO:0000256" key="2">
    <source>
        <dbReference type="ARBA" id="ARBA00022448"/>
    </source>
</evidence>
<dbReference type="PANTHER" id="PTHR42734:SF5">
    <property type="entry name" value="IRON TRANSPORT SYSTEM ATP-BINDING PROTEIN HI_0361-RELATED"/>
    <property type="match status" value="1"/>
</dbReference>
<protein>
    <recommendedName>
        <fullName evidence="5">ABC transporter domain-containing protein</fullName>
    </recommendedName>
</protein>
<dbReference type="SMART" id="SM00382">
    <property type="entry name" value="AAA"/>
    <property type="match status" value="1"/>
</dbReference>
<dbReference type="PROSITE" id="PS50893">
    <property type="entry name" value="ABC_TRANSPORTER_2"/>
    <property type="match status" value="1"/>
</dbReference>
<evidence type="ECO:0000313" key="6">
    <source>
        <dbReference type="EMBL" id="PUA33946.1"/>
    </source>
</evidence>
<reference evidence="6 7" key="1">
    <citation type="journal article" date="2018" name="Syst. Appl. Microbiol.">
        <title>A new symbiotic nanoarchaeote (Candidatus Nanoclepta minutus) and its host (Zestosphaera tikiterensis gen. nov., sp. nov.) from a New Zealand hot spring.</title>
        <authorList>
            <person name="St John E."/>
            <person name="Liu Y."/>
            <person name="Podar M."/>
            <person name="Stott M.B."/>
            <person name="Meneghin J."/>
            <person name="Chen Z."/>
            <person name="Lagutin K."/>
            <person name="Mitchell K."/>
            <person name="Reysenbach A.L."/>
        </authorList>
    </citation>
    <scope>NUCLEOTIDE SEQUENCE [LARGE SCALE GENOMIC DNA]</scope>
    <source>
        <strain evidence="6">NZ3</strain>
    </source>
</reference>
<evidence type="ECO:0000256" key="3">
    <source>
        <dbReference type="ARBA" id="ARBA00022741"/>
    </source>
</evidence>
<accession>A0A2R7Y8Y6</accession>
<keyword evidence="3" id="KW-0547">Nucleotide-binding</keyword>
<evidence type="ECO:0000256" key="4">
    <source>
        <dbReference type="ARBA" id="ARBA00022840"/>
    </source>
</evidence>
<dbReference type="PROSITE" id="PS00211">
    <property type="entry name" value="ABC_TRANSPORTER_1"/>
    <property type="match status" value="1"/>
</dbReference>
<comment type="caution">
    <text evidence="6">The sequence shown here is derived from an EMBL/GenBank/DDBJ whole genome shotgun (WGS) entry which is preliminary data.</text>
</comment>
<dbReference type="InterPro" id="IPR017871">
    <property type="entry name" value="ABC_transporter-like_CS"/>
</dbReference>
<name>A0A2R7Y8Y6_9CREN</name>
<keyword evidence="2" id="KW-0813">Transport</keyword>
<dbReference type="InterPro" id="IPR003593">
    <property type="entry name" value="AAA+_ATPase"/>
</dbReference>
<dbReference type="InterPro" id="IPR027417">
    <property type="entry name" value="P-loop_NTPase"/>
</dbReference>
<dbReference type="Proteomes" id="UP000244093">
    <property type="component" value="Unassembled WGS sequence"/>
</dbReference>
<dbReference type="Gene3D" id="3.40.50.300">
    <property type="entry name" value="P-loop containing nucleotide triphosphate hydrolases"/>
    <property type="match status" value="1"/>
</dbReference>
<comment type="similarity">
    <text evidence="1">Belongs to the ABC transporter superfamily.</text>
</comment>
<keyword evidence="4" id="KW-0067">ATP-binding</keyword>
<dbReference type="InterPro" id="IPR050153">
    <property type="entry name" value="Metal_Ion_Import_ABC"/>
</dbReference>
<dbReference type="EMBL" id="NBVN01000001">
    <property type="protein sequence ID" value="PUA33946.1"/>
    <property type="molecule type" value="Genomic_DNA"/>
</dbReference>
<sequence>MHGGNVEILKTVDLTVGYGEPLVKDINVSLPERCLLQVLGPNGSGKTTFLKTVLGLLKPLSGKIYFKGVDITSKPDVVSKVFGYVPQIFTPTYFPYPVTVREFVETAYMLYRSGWPRIRASKSVEDKIRSVLELVGLDKSLWDKNIWKLSGGQRQRALIARALVYEPEILVLDEPLAPVDPSGRASIAELIGSLTKQVTVIVSSHDPTILLRYTSYVLLLGNGLYFFGSPDEVLRSEVLKVVYGDLAYAMDKHIHIYDHH</sequence>
<evidence type="ECO:0000256" key="1">
    <source>
        <dbReference type="ARBA" id="ARBA00005417"/>
    </source>
</evidence>
<proteinExistence type="inferred from homology"/>
<dbReference type="AlphaFoldDB" id="A0A2R7Y8Y6"/>
<dbReference type="PANTHER" id="PTHR42734">
    <property type="entry name" value="METAL TRANSPORT SYSTEM ATP-BINDING PROTEIN TM_0124-RELATED"/>
    <property type="match status" value="1"/>
</dbReference>
<dbReference type="GO" id="GO:0005524">
    <property type="term" value="F:ATP binding"/>
    <property type="evidence" value="ECO:0007669"/>
    <property type="project" value="UniProtKB-KW"/>
</dbReference>